<reference evidence="3 4" key="1">
    <citation type="submission" date="2016-10" db="EMBL/GenBank/DDBJ databases">
        <title>Comparative genome analysis of multiple Pseudomonas spp. focuses on biocontrol and plant growth promoting traits.</title>
        <authorList>
            <person name="Tao X.-Y."/>
            <person name="Taylor C.G."/>
        </authorList>
    </citation>
    <scope>NUCLEOTIDE SEQUENCE [LARGE SCALE GENOMIC DNA]</scope>
    <source>
        <strain evidence="3 4">38D4</strain>
    </source>
</reference>
<dbReference type="AlphaFoldDB" id="A0A423JJM2"/>
<dbReference type="SUPFAM" id="SSF52218">
    <property type="entry name" value="Flavoproteins"/>
    <property type="match status" value="1"/>
</dbReference>
<feature type="domain" description="Flavodoxin-like fold" evidence="2">
    <location>
        <begin position="3"/>
        <end position="168"/>
    </location>
</feature>
<dbReference type="Proteomes" id="UP000286351">
    <property type="component" value="Unassembled WGS sequence"/>
</dbReference>
<dbReference type="InterPro" id="IPR029039">
    <property type="entry name" value="Flavoprotein-like_sf"/>
</dbReference>
<keyword evidence="1" id="KW-0560">Oxidoreductase</keyword>
<dbReference type="EMBL" id="MOBO01000013">
    <property type="protein sequence ID" value="RON37842.1"/>
    <property type="molecule type" value="Genomic_DNA"/>
</dbReference>
<dbReference type="RefSeq" id="WP_123366528.1">
    <property type="nucleotide sequence ID" value="NZ_MOBO01000013.1"/>
</dbReference>
<dbReference type="GO" id="GO:0003955">
    <property type="term" value="F:NAD(P)H dehydrogenase (quinone) activity"/>
    <property type="evidence" value="ECO:0007669"/>
    <property type="project" value="TreeGrafter"/>
</dbReference>
<accession>A0A423JJM2</accession>
<protein>
    <recommendedName>
        <fullName evidence="2">Flavodoxin-like fold domain-containing protein</fullName>
    </recommendedName>
</protein>
<dbReference type="Gene3D" id="3.40.50.360">
    <property type="match status" value="1"/>
</dbReference>
<evidence type="ECO:0000313" key="4">
    <source>
        <dbReference type="Proteomes" id="UP000286351"/>
    </source>
</evidence>
<sequence length="182" mass="20377">MANTLVVVAHPDLSSSRINAAWYKAIESLPGVNVIDLYGRYPDGKIDIVAEQRLIEAHDRIVLQFPMQWYNCTPLLKQWIDDVFAAGWAYGGGRAVAGKTLCIAVSTYSKASDYQKGGRYGRTLDELTSPFEVLALRVEMLYQPGFFLSGLDSLSDEELAESTRQYRNFVASFDYQCSLEKA</sequence>
<dbReference type="GO" id="GO:0009055">
    <property type="term" value="F:electron transfer activity"/>
    <property type="evidence" value="ECO:0007669"/>
    <property type="project" value="TreeGrafter"/>
</dbReference>
<dbReference type="PANTHER" id="PTHR47307">
    <property type="entry name" value="GLUTATHIONE-REGULATED POTASSIUM-EFFLUX SYSTEM ANCILLARY PROTEIN KEFG"/>
    <property type="match status" value="1"/>
</dbReference>
<dbReference type="GO" id="GO:0010181">
    <property type="term" value="F:FMN binding"/>
    <property type="evidence" value="ECO:0007669"/>
    <property type="project" value="TreeGrafter"/>
</dbReference>
<dbReference type="PANTHER" id="PTHR47307:SF1">
    <property type="entry name" value="GLUTATHIONE-REGULATED POTASSIUM-EFFLUX SYSTEM ANCILLARY PROTEIN KEFG"/>
    <property type="match status" value="1"/>
</dbReference>
<dbReference type="Pfam" id="PF02525">
    <property type="entry name" value="Flavodoxin_2"/>
    <property type="match status" value="1"/>
</dbReference>
<gene>
    <name evidence="3" type="ORF">BK664_15555</name>
</gene>
<evidence type="ECO:0000313" key="3">
    <source>
        <dbReference type="EMBL" id="RON37842.1"/>
    </source>
</evidence>
<dbReference type="InterPro" id="IPR003680">
    <property type="entry name" value="Flavodoxin_fold"/>
</dbReference>
<organism evidence="3 4">
    <name type="scientific">Pseudomonas brassicacearum</name>
    <dbReference type="NCBI Taxonomy" id="930166"/>
    <lineage>
        <taxon>Bacteria</taxon>
        <taxon>Pseudomonadati</taxon>
        <taxon>Pseudomonadota</taxon>
        <taxon>Gammaproteobacteria</taxon>
        <taxon>Pseudomonadales</taxon>
        <taxon>Pseudomonadaceae</taxon>
        <taxon>Pseudomonas</taxon>
    </lineage>
</organism>
<name>A0A423JJM2_9PSED</name>
<comment type="caution">
    <text evidence="3">The sequence shown here is derived from an EMBL/GenBank/DDBJ whole genome shotgun (WGS) entry which is preliminary data.</text>
</comment>
<evidence type="ECO:0000256" key="1">
    <source>
        <dbReference type="ARBA" id="ARBA00023002"/>
    </source>
</evidence>
<proteinExistence type="predicted"/>
<dbReference type="InterPro" id="IPR046980">
    <property type="entry name" value="KefG/KefF"/>
</dbReference>
<evidence type="ECO:0000259" key="2">
    <source>
        <dbReference type="Pfam" id="PF02525"/>
    </source>
</evidence>